<name>A0ABX7BYV6_9HYPH</name>
<feature type="transmembrane region" description="Helical" evidence="1">
    <location>
        <begin position="154"/>
        <end position="172"/>
    </location>
</feature>
<feature type="transmembrane region" description="Helical" evidence="1">
    <location>
        <begin position="376"/>
        <end position="395"/>
    </location>
</feature>
<feature type="transmembrane region" description="Helical" evidence="1">
    <location>
        <begin position="101"/>
        <end position="120"/>
    </location>
</feature>
<proteinExistence type="predicted"/>
<dbReference type="RefSeq" id="WP_201657335.1">
    <property type="nucleotide sequence ID" value="NZ_CP068047.1"/>
</dbReference>
<evidence type="ECO:0000313" key="2">
    <source>
        <dbReference type="EMBL" id="QQR36209.1"/>
    </source>
</evidence>
<accession>A0ABX7BYV6</accession>
<evidence type="ECO:0000313" key="3">
    <source>
        <dbReference type="Proteomes" id="UP000595460"/>
    </source>
</evidence>
<evidence type="ECO:0000256" key="1">
    <source>
        <dbReference type="SAM" id="Phobius"/>
    </source>
</evidence>
<feature type="transmembrane region" description="Helical" evidence="1">
    <location>
        <begin position="31"/>
        <end position="58"/>
    </location>
</feature>
<feature type="transmembrane region" description="Helical" evidence="1">
    <location>
        <begin position="278"/>
        <end position="301"/>
    </location>
</feature>
<protein>
    <submittedName>
        <fullName evidence="2">NnrS family protein</fullName>
    </submittedName>
</protein>
<gene>
    <name evidence="2" type="ORF">JI749_00765</name>
</gene>
<dbReference type="EMBL" id="CP068047">
    <property type="protein sequence ID" value="QQR36209.1"/>
    <property type="molecule type" value="Genomic_DNA"/>
</dbReference>
<feature type="transmembrane region" description="Helical" evidence="1">
    <location>
        <begin position="70"/>
        <end position="89"/>
    </location>
</feature>
<feature type="transmembrane region" description="Helical" evidence="1">
    <location>
        <begin position="184"/>
        <end position="203"/>
    </location>
</feature>
<keyword evidence="1" id="KW-0472">Membrane</keyword>
<feature type="transmembrane region" description="Helical" evidence="1">
    <location>
        <begin position="346"/>
        <end position="364"/>
    </location>
</feature>
<dbReference type="Proteomes" id="UP000595460">
    <property type="component" value="Chromosome"/>
</dbReference>
<keyword evidence="1" id="KW-1133">Transmembrane helix</keyword>
<feature type="transmembrane region" description="Helical" evidence="1">
    <location>
        <begin position="307"/>
        <end position="326"/>
    </location>
</feature>
<feature type="transmembrane region" description="Helical" evidence="1">
    <location>
        <begin position="126"/>
        <end position="142"/>
    </location>
</feature>
<dbReference type="Pfam" id="PF05940">
    <property type="entry name" value="NnrS"/>
    <property type="match status" value="1"/>
</dbReference>
<organism evidence="2 3">
    <name type="scientific">Devosia oryziradicis</name>
    <dbReference type="NCBI Taxonomy" id="2801335"/>
    <lineage>
        <taxon>Bacteria</taxon>
        <taxon>Pseudomonadati</taxon>
        <taxon>Pseudomonadota</taxon>
        <taxon>Alphaproteobacteria</taxon>
        <taxon>Hyphomicrobiales</taxon>
        <taxon>Devosiaceae</taxon>
        <taxon>Devosia</taxon>
    </lineage>
</organism>
<reference evidence="2 3" key="1">
    <citation type="submission" date="2021-01" db="EMBL/GenBank/DDBJ databases">
        <title>Genome seq and assembly of Devosia sp. G19.</title>
        <authorList>
            <person name="Chhetri G."/>
        </authorList>
    </citation>
    <scope>NUCLEOTIDE SEQUENCE [LARGE SCALE GENOMIC DNA]</scope>
    <source>
        <strain evidence="2 3">G19</strain>
    </source>
</reference>
<feature type="transmembrane region" description="Helical" evidence="1">
    <location>
        <begin position="223"/>
        <end position="242"/>
    </location>
</feature>
<dbReference type="InterPro" id="IPR010266">
    <property type="entry name" value="NnrS"/>
</dbReference>
<keyword evidence="1" id="KW-0812">Transmembrane</keyword>
<keyword evidence="3" id="KW-1185">Reference proteome</keyword>
<feature type="transmembrane region" description="Helical" evidence="1">
    <location>
        <begin position="248"/>
        <end position="266"/>
    </location>
</feature>
<sequence length="408" mass="43170">MTMADKTKREPVPRGLARTGPVILSYGFRPFFLGAGIWSATAMALWIIEVSFGIGLGGSLGGSAWHAHEMLFGYSSAALAGFLLTAIPNWTGRLPVSGKPLLGLVSLWAAGRLVLLWPALVGELTAVAIDAAFLPVLFLICAREIVAGRKWKDLKVLAALLALASANGYFHYANFVLGDVALPSRLAVGAYMMLIMIIGGRILPSFTGNWLKKRGVAHLPSPYGRFDTAALLVALVALLAWTMSPDHALTGVACLAAAGLHGIRLLRWRGWTTAPESLVLILHLAYGFVVLSFAALAAAAFGQLEPVAALHVATAGSIGAMTLAVMTRATRGHTGLELRASGLTRLSYAAVLVAGAIRPLTAVLPEVRVEIIELAGAAWILAFTLYVVEYGPVLLRKRKDLLAPRGSL</sequence>